<dbReference type="PANTHER" id="PTHR43229:SF2">
    <property type="entry name" value="NODULATION PROTEIN J"/>
    <property type="match status" value="1"/>
</dbReference>
<dbReference type="Proteomes" id="UP000254425">
    <property type="component" value="Chromosome"/>
</dbReference>
<dbReference type="GO" id="GO:0043190">
    <property type="term" value="C:ATP-binding cassette (ABC) transporter complex"/>
    <property type="evidence" value="ECO:0007669"/>
    <property type="project" value="InterPro"/>
</dbReference>
<dbReference type="InterPro" id="IPR013525">
    <property type="entry name" value="ABC2_TM"/>
</dbReference>
<feature type="region of interest" description="Disordered" evidence="7">
    <location>
        <begin position="1"/>
        <end position="32"/>
    </location>
</feature>
<dbReference type="InterPro" id="IPR047817">
    <property type="entry name" value="ABC2_TM_bact-type"/>
</dbReference>
<evidence type="ECO:0000313" key="9">
    <source>
        <dbReference type="EMBL" id="AXK37217.1"/>
    </source>
</evidence>
<feature type="transmembrane region" description="Helical" evidence="6">
    <location>
        <begin position="90"/>
        <end position="113"/>
    </location>
</feature>
<dbReference type="EMBL" id="CP031320">
    <property type="protein sequence ID" value="AXK37217.1"/>
    <property type="molecule type" value="Genomic_DNA"/>
</dbReference>
<evidence type="ECO:0000256" key="7">
    <source>
        <dbReference type="SAM" id="MobiDB-lite"/>
    </source>
</evidence>
<evidence type="ECO:0000256" key="5">
    <source>
        <dbReference type="ARBA" id="ARBA00023251"/>
    </source>
</evidence>
<evidence type="ECO:0000256" key="3">
    <source>
        <dbReference type="ARBA" id="ARBA00022989"/>
    </source>
</evidence>
<evidence type="ECO:0000256" key="1">
    <source>
        <dbReference type="ARBA" id="ARBA00004141"/>
    </source>
</evidence>
<dbReference type="PROSITE" id="PS51012">
    <property type="entry name" value="ABC_TM2"/>
    <property type="match status" value="1"/>
</dbReference>
<sequence length="296" mass="31561">MTDDPRQHDGSPADGSPGDGSPALRSRRSGPRRELRAVHALVHRELLRLIGERTRTALVLVQPVFYLLLLGGGLASVIPDRTVGGDYRAFLFPGVLVMTVQAPAMGVGMRLIIDRESGYLRETLMAPVRRSTLLYGSCLGGTTVATTQGVLLLALTTGLIGLPYHPALLAVLLLGMILTAFTFSALTLALAVRIRTVETFGTVLGLAMMPLLFLSGAFFPLTALPSWVAVLTSLNPLSYAVDALRRCIMHYAPGHRAVGGPEWAGWQPPVPLELGVLAAAGAGALLWAARRFARPE</sequence>
<dbReference type="InterPro" id="IPR051784">
    <property type="entry name" value="Nod_factor_ABC_transporter"/>
</dbReference>
<name>A0A345Y001_9ACTN</name>
<evidence type="ECO:0000256" key="2">
    <source>
        <dbReference type="ARBA" id="ARBA00022692"/>
    </source>
</evidence>
<keyword evidence="2 6" id="KW-0812">Transmembrane</keyword>
<dbReference type="InterPro" id="IPR000412">
    <property type="entry name" value="ABC_2_transport"/>
</dbReference>
<feature type="transmembrane region" description="Helical" evidence="6">
    <location>
        <begin position="167"/>
        <end position="191"/>
    </location>
</feature>
<keyword evidence="4 6" id="KW-0472">Membrane</keyword>
<reference evidence="9 10" key="1">
    <citation type="submission" date="2018-07" db="EMBL/GenBank/DDBJ databases">
        <title>Draft genome of the type strain Streptomyces armeniacus ATCC 15676.</title>
        <authorList>
            <person name="Labana P."/>
            <person name="Gosse J.T."/>
            <person name="Boddy C.N."/>
        </authorList>
    </citation>
    <scope>NUCLEOTIDE SEQUENCE [LARGE SCALE GENOMIC DNA]</scope>
    <source>
        <strain evidence="9 10">ATCC 15676</strain>
    </source>
</reference>
<keyword evidence="6" id="KW-1003">Cell membrane</keyword>
<dbReference type="Pfam" id="PF01061">
    <property type="entry name" value="ABC2_membrane"/>
    <property type="match status" value="1"/>
</dbReference>
<dbReference type="PANTHER" id="PTHR43229">
    <property type="entry name" value="NODULATION PROTEIN J"/>
    <property type="match status" value="1"/>
</dbReference>
<feature type="transmembrane region" description="Helical" evidence="6">
    <location>
        <begin position="203"/>
        <end position="228"/>
    </location>
</feature>
<keyword evidence="3 6" id="KW-1133">Transmembrane helix</keyword>
<dbReference type="PRINTS" id="PR00164">
    <property type="entry name" value="ABC2TRNSPORT"/>
</dbReference>
<organism evidence="9 10">
    <name type="scientific">Streptomyces armeniacus</name>
    <dbReference type="NCBI Taxonomy" id="83291"/>
    <lineage>
        <taxon>Bacteria</taxon>
        <taxon>Bacillati</taxon>
        <taxon>Actinomycetota</taxon>
        <taxon>Actinomycetes</taxon>
        <taxon>Kitasatosporales</taxon>
        <taxon>Streptomycetaceae</taxon>
        <taxon>Streptomyces</taxon>
    </lineage>
</organism>
<comment type="similarity">
    <text evidence="6">Belongs to the ABC-2 integral membrane protein family.</text>
</comment>
<comment type="subcellular location">
    <subcellularLocation>
        <location evidence="6">Cell membrane</location>
        <topology evidence="6">Multi-pass membrane protein</topology>
    </subcellularLocation>
    <subcellularLocation>
        <location evidence="1">Membrane</location>
        <topology evidence="1">Multi-pass membrane protein</topology>
    </subcellularLocation>
</comment>
<feature type="transmembrane region" description="Helical" evidence="6">
    <location>
        <begin position="270"/>
        <end position="289"/>
    </location>
</feature>
<keyword evidence="10" id="KW-1185">Reference proteome</keyword>
<feature type="transmembrane region" description="Helical" evidence="6">
    <location>
        <begin position="133"/>
        <end position="155"/>
    </location>
</feature>
<dbReference type="GO" id="GO:0140359">
    <property type="term" value="F:ABC-type transporter activity"/>
    <property type="evidence" value="ECO:0007669"/>
    <property type="project" value="InterPro"/>
</dbReference>
<dbReference type="PIRSF" id="PIRSF006648">
    <property type="entry name" value="DrrB"/>
    <property type="match status" value="1"/>
</dbReference>
<evidence type="ECO:0000259" key="8">
    <source>
        <dbReference type="PROSITE" id="PS51012"/>
    </source>
</evidence>
<accession>A0A345Y001</accession>
<feature type="compositionally biased region" description="Low complexity" evidence="7">
    <location>
        <begin position="12"/>
        <end position="24"/>
    </location>
</feature>
<proteinExistence type="inferred from homology"/>
<keyword evidence="6" id="KW-0813">Transport</keyword>
<protein>
    <recommendedName>
        <fullName evidence="6">Transport permease protein</fullName>
    </recommendedName>
</protein>
<feature type="domain" description="ABC transmembrane type-2" evidence="8">
    <location>
        <begin position="54"/>
        <end position="295"/>
    </location>
</feature>
<gene>
    <name evidence="9" type="ORF">DVA86_09605</name>
</gene>
<dbReference type="GO" id="GO:0046677">
    <property type="term" value="P:response to antibiotic"/>
    <property type="evidence" value="ECO:0007669"/>
    <property type="project" value="UniProtKB-KW"/>
</dbReference>
<keyword evidence="5" id="KW-0046">Antibiotic resistance</keyword>
<dbReference type="RefSeq" id="WP_208884553.1">
    <property type="nucleotide sequence ID" value="NZ_CP031320.1"/>
</dbReference>
<evidence type="ECO:0000256" key="6">
    <source>
        <dbReference type="RuleBase" id="RU361157"/>
    </source>
</evidence>
<evidence type="ECO:0000256" key="4">
    <source>
        <dbReference type="ARBA" id="ARBA00023136"/>
    </source>
</evidence>
<feature type="compositionally biased region" description="Basic and acidic residues" evidence="7">
    <location>
        <begin position="1"/>
        <end position="11"/>
    </location>
</feature>
<dbReference type="AlphaFoldDB" id="A0A345Y001"/>
<dbReference type="KEGG" id="sarm:DVA86_09605"/>
<feature type="transmembrane region" description="Helical" evidence="6">
    <location>
        <begin position="57"/>
        <end position="78"/>
    </location>
</feature>
<evidence type="ECO:0000313" key="10">
    <source>
        <dbReference type="Proteomes" id="UP000254425"/>
    </source>
</evidence>